<dbReference type="RefSeq" id="WP_086036501.1">
    <property type="nucleotide sequence ID" value="NZ_CP046051.1"/>
</dbReference>
<keyword evidence="4 9" id="KW-0812">Transmembrane</keyword>
<comment type="subcellular location">
    <subcellularLocation>
        <location evidence="1">Cell membrane</location>
        <topology evidence="1">Multi-pass membrane protein</topology>
    </subcellularLocation>
</comment>
<dbReference type="Gene3D" id="1.20.1560.10">
    <property type="entry name" value="ABC transporter type 1, transmembrane domain"/>
    <property type="match status" value="1"/>
</dbReference>
<keyword evidence="2" id="KW-0813">Transport</keyword>
<evidence type="ECO:0000256" key="9">
    <source>
        <dbReference type="SAM" id="Phobius"/>
    </source>
</evidence>
<feature type="domain" description="ABC transporter" evidence="10">
    <location>
        <begin position="332"/>
        <end position="567"/>
    </location>
</feature>
<evidence type="ECO:0000256" key="3">
    <source>
        <dbReference type="ARBA" id="ARBA00022475"/>
    </source>
</evidence>
<dbReference type="EMBL" id="CP046051">
    <property type="protein sequence ID" value="QKN23344.1"/>
    <property type="molecule type" value="Genomic_DNA"/>
</dbReference>
<evidence type="ECO:0000256" key="8">
    <source>
        <dbReference type="ARBA" id="ARBA00023136"/>
    </source>
</evidence>
<dbReference type="CDD" id="cd18548">
    <property type="entry name" value="ABC_6TM_Tm287_like"/>
    <property type="match status" value="1"/>
</dbReference>
<reference evidence="14 15" key="1">
    <citation type="submission" date="2019-11" db="EMBL/GenBank/DDBJ databases">
        <authorList>
            <person name="Ren C."/>
            <person name="Wang H."/>
            <person name="Xu Y."/>
        </authorList>
    </citation>
    <scope>NUCLEOTIDE SEQUENCE [LARGE SCALE GENOMIC DNA]</scope>
    <source>
        <strain evidence="15">JNU-WLY1368</strain>
        <strain evidence="12 14">LBM 19010</strain>
    </source>
</reference>
<accession>A0A859DP85</accession>
<dbReference type="Pfam" id="PF00664">
    <property type="entry name" value="ABC_membrane"/>
    <property type="match status" value="1"/>
</dbReference>
<dbReference type="GO" id="GO:0005524">
    <property type="term" value="F:ATP binding"/>
    <property type="evidence" value="ECO:0007669"/>
    <property type="project" value="UniProtKB-KW"/>
</dbReference>
<dbReference type="SMART" id="SM00382">
    <property type="entry name" value="AAA"/>
    <property type="match status" value="1"/>
</dbReference>
<evidence type="ECO:0000313" key="12">
    <source>
        <dbReference type="EMBL" id="QKN23344.1"/>
    </source>
</evidence>
<dbReference type="SUPFAM" id="SSF90123">
    <property type="entry name" value="ABC transporter transmembrane region"/>
    <property type="match status" value="1"/>
</dbReference>
<reference evidence="13" key="2">
    <citation type="journal article" date="2021" name="Appl. Environ. Microbiol.">
        <title>Adaptability of a Caproate-Producing Bacterium Contributes to Its Dominance in an Anaerobic Fermentation System.</title>
        <authorList>
            <person name="Wang H."/>
            <person name="Gu Y."/>
            <person name="Zhou W."/>
            <person name="Zhao D."/>
            <person name="Qiao Z."/>
            <person name="Zheng J."/>
            <person name="Gao J."/>
            <person name="Chen X."/>
            <person name="Ren C."/>
            <person name="Xu Y."/>
        </authorList>
    </citation>
    <scope>NUCLEOTIDE SEQUENCE</scope>
    <source>
        <strain evidence="13">JNU-WLY1368</strain>
    </source>
</reference>
<evidence type="ECO:0000259" key="10">
    <source>
        <dbReference type="PROSITE" id="PS50893"/>
    </source>
</evidence>
<feature type="transmembrane region" description="Helical" evidence="9">
    <location>
        <begin position="276"/>
        <end position="296"/>
    </location>
</feature>
<evidence type="ECO:0000313" key="15">
    <source>
        <dbReference type="Proteomes" id="UP000509623"/>
    </source>
</evidence>
<dbReference type="Gene3D" id="3.40.50.300">
    <property type="entry name" value="P-loop containing nucleotide triphosphate hydrolases"/>
    <property type="match status" value="1"/>
</dbReference>
<reference evidence="13" key="3">
    <citation type="journal article" date="2022" name="Int. J. Syst. Evol. Microbiol.">
        <title>Caproicibacterium lactatifermentans sp. nov., isolated from pit clay used for the production of Chinese strong aroma-type liquor.</title>
        <authorList>
            <person name="Wang H."/>
            <person name="Gu Y."/>
            <person name="Zhao D."/>
            <person name="Qiao Z."/>
            <person name="Zheng J."/>
            <person name="Gao J."/>
            <person name="Ren C."/>
            <person name="Xu Y."/>
        </authorList>
    </citation>
    <scope>NUCLEOTIDE SEQUENCE</scope>
    <source>
        <strain evidence="13">JNU-WLY1368</strain>
    </source>
</reference>
<dbReference type="InterPro" id="IPR036640">
    <property type="entry name" value="ABC1_TM_sf"/>
</dbReference>
<keyword evidence="15" id="KW-1185">Reference proteome</keyword>
<organism evidence="12 14">
    <name type="scientific">Caproicibacterium lactatifermentans</name>
    <dbReference type="NCBI Taxonomy" id="2666138"/>
    <lineage>
        <taxon>Bacteria</taxon>
        <taxon>Bacillati</taxon>
        <taxon>Bacillota</taxon>
        <taxon>Clostridia</taxon>
        <taxon>Eubacteriales</taxon>
        <taxon>Oscillospiraceae</taxon>
        <taxon>Caproicibacterium</taxon>
    </lineage>
</organism>
<feature type="transmembrane region" description="Helical" evidence="9">
    <location>
        <begin position="157"/>
        <end position="176"/>
    </location>
</feature>
<dbReference type="SUPFAM" id="SSF52540">
    <property type="entry name" value="P-loop containing nucleoside triphosphate hydrolases"/>
    <property type="match status" value="1"/>
</dbReference>
<dbReference type="InterPro" id="IPR003593">
    <property type="entry name" value="AAA+_ATPase"/>
</dbReference>
<feature type="transmembrane region" description="Helical" evidence="9">
    <location>
        <begin position="130"/>
        <end position="151"/>
    </location>
</feature>
<evidence type="ECO:0000313" key="14">
    <source>
        <dbReference type="Proteomes" id="UP000501316"/>
    </source>
</evidence>
<feature type="transmembrane region" description="Helical" evidence="9">
    <location>
        <begin position="12"/>
        <end position="35"/>
    </location>
</feature>
<feature type="transmembrane region" description="Helical" evidence="9">
    <location>
        <begin position="55"/>
        <end position="78"/>
    </location>
</feature>
<dbReference type="PANTHER" id="PTHR43394">
    <property type="entry name" value="ATP-DEPENDENT PERMEASE MDL1, MITOCHONDRIAL"/>
    <property type="match status" value="1"/>
</dbReference>
<keyword evidence="7 9" id="KW-1133">Transmembrane helix</keyword>
<dbReference type="PANTHER" id="PTHR43394:SF1">
    <property type="entry name" value="ATP-BINDING CASSETTE SUB-FAMILY B MEMBER 10, MITOCHONDRIAL"/>
    <property type="match status" value="1"/>
</dbReference>
<gene>
    <name evidence="12" type="ORF">GJQ69_01845</name>
    <name evidence="13" type="ORF">GKP14_02505</name>
</gene>
<dbReference type="GO" id="GO:0015421">
    <property type="term" value="F:ABC-type oligopeptide transporter activity"/>
    <property type="evidence" value="ECO:0007669"/>
    <property type="project" value="TreeGrafter"/>
</dbReference>
<dbReference type="FunFam" id="3.40.50.300:FF:000221">
    <property type="entry name" value="Multidrug ABC transporter ATP-binding protein"/>
    <property type="match status" value="1"/>
</dbReference>
<dbReference type="InterPro" id="IPR027417">
    <property type="entry name" value="P-loop_NTPase"/>
</dbReference>
<evidence type="ECO:0000256" key="5">
    <source>
        <dbReference type="ARBA" id="ARBA00022741"/>
    </source>
</evidence>
<evidence type="ECO:0000256" key="7">
    <source>
        <dbReference type="ARBA" id="ARBA00022989"/>
    </source>
</evidence>
<evidence type="ECO:0000256" key="2">
    <source>
        <dbReference type="ARBA" id="ARBA00022448"/>
    </source>
</evidence>
<feature type="transmembrane region" description="Helical" evidence="9">
    <location>
        <begin position="233"/>
        <end position="256"/>
    </location>
</feature>
<keyword evidence="6 12" id="KW-0067">ATP-binding</keyword>
<dbReference type="Proteomes" id="UP000509623">
    <property type="component" value="Chromosome"/>
</dbReference>
<dbReference type="KEGG" id="clf:GJQ69_01845"/>
<dbReference type="InterPro" id="IPR003439">
    <property type="entry name" value="ABC_transporter-like_ATP-bd"/>
</dbReference>
<dbReference type="GO" id="GO:0016887">
    <property type="term" value="F:ATP hydrolysis activity"/>
    <property type="evidence" value="ECO:0007669"/>
    <property type="project" value="InterPro"/>
</dbReference>
<dbReference type="PROSITE" id="PS50893">
    <property type="entry name" value="ABC_TRANSPORTER_2"/>
    <property type="match status" value="1"/>
</dbReference>
<dbReference type="AlphaFoldDB" id="A0A859DP85"/>
<protein>
    <submittedName>
        <fullName evidence="12">ATP-binding cassette domain-containing protein</fullName>
    </submittedName>
</protein>
<dbReference type="InterPro" id="IPR039421">
    <property type="entry name" value="Type_1_exporter"/>
</dbReference>
<keyword evidence="5" id="KW-0547">Nucleotide-binding</keyword>
<evidence type="ECO:0000256" key="1">
    <source>
        <dbReference type="ARBA" id="ARBA00004651"/>
    </source>
</evidence>
<evidence type="ECO:0000259" key="11">
    <source>
        <dbReference type="PROSITE" id="PS50929"/>
    </source>
</evidence>
<proteinExistence type="predicted"/>
<evidence type="ECO:0000256" key="6">
    <source>
        <dbReference type="ARBA" id="ARBA00022840"/>
    </source>
</evidence>
<dbReference type="Pfam" id="PF00005">
    <property type="entry name" value="ABC_tran"/>
    <property type="match status" value="1"/>
</dbReference>
<sequence length="585" mass="64822">MKLIFKYLGHYKGWCLLDFLSVFGFALTELGIPTLMAKMIDGGVMKNDTGYIHKMWLTILIISFIGVTGIILLGYCCARISSNVTADMRSDVFARAQSFSDTEFGKFGVSSMITRTNNDAFQVQMFLNMLLRTALMTPVMLVASYVMILYASVKLSLIVAATIPIIVLGVVIVARLSKPISEKQQDSQDGMNRITRENLTGIRVVRAFTNDKYEEKRFAGENEQYASCSKKMFLLMQLTQPAFFLIMNIASVLIYWRGAQLLGIGQLQIGQLTAFVVYLFHAMMSTMLFCTVFMMYPRAAVSAHRIQQVLDTVPLVRDPVGGLQMQKPVRDLTFDHVTFVYPDGDEPVLQDVSFSVRVGQTIAFVGSTGSGKSTLVNLIPRFYDVTGGSIQINGTDIREYSLSSLRGAMGFIPQKAFLFHGTIADNIRFGKEDASKEEVEHAAKVAQAYDFIMEKPGGFDETIEENSVNTSGGQRQRLSIARAVVRQPQIYVFDDSFSALDFRTDANLRRALHSETQNAIVAIVAQRVSTILDADCIVVLNEGKVVGMGTHQQLLRTCPIYYEIAASQLTEAELQESAGEGGNAE</sequence>
<dbReference type="InterPro" id="IPR011527">
    <property type="entry name" value="ABC1_TM_dom"/>
</dbReference>
<keyword evidence="3" id="KW-1003">Cell membrane</keyword>
<dbReference type="EMBL" id="CP046161">
    <property type="protein sequence ID" value="QKO29975.1"/>
    <property type="molecule type" value="Genomic_DNA"/>
</dbReference>
<evidence type="ECO:0000256" key="4">
    <source>
        <dbReference type="ARBA" id="ARBA00022692"/>
    </source>
</evidence>
<name>A0A859DP85_9FIRM</name>
<dbReference type="GO" id="GO:0005886">
    <property type="term" value="C:plasma membrane"/>
    <property type="evidence" value="ECO:0007669"/>
    <property type="project" value="UniProtKB-SubCell"/>
</dbReference>
<feature type="domain" description="ABC transmembrane type-1" evidence="11">
    <location>
        <begin position="16"/>
        <end position="298"/>
    </location>
</feature>
<dbReference type="Proteomes" id="UP000501316">
    <property type="component" value="Chromosome"/>
</dbReference>
<dbReference type="PROSITE" id="PS50929">
    <property type="entry name" value="ABC_TM1F"/>
    <property type="match status" value="1"/>
</dbReference>
<keyword evidence="8 9" id="KW-0472">Membrane</keyword>
<evidence type="ECO:0000313" key="13">
    <source>
        <dbReference type="EMBL" id="QKO29975.1"/>
    </source>
</evidence>